<dbReference type="InterPro" id="IPR036220">
    <property type="entry name" value="UDP-Glc/GDP-Man_DH_C_sf"/>
</dbReference>
<comment type="similarity">
    <text evidence="1">Belongs to the UDP-glucose/GDP-mannose dehydrogenase family.</text>
</comment>
<dbReference type="PIRSF" id="PIRSF000124">
    <property type="entry name" value="UDPglc_GDPman_dh"/>
    <property type="match status" value="1"/>
</dbReference>
<feature type="non-terminal residue" evidence="3">
    <location>
        <position position="1"/>
    </location>
</feature>
<dbReference type="PIRSF" id="PIRSF500136">
    <property type="entry name" value="UDP_ManNAc_DH"/>
    <property type="match status" value="1"/>
</dbReference>
<dbReference type="InterPro" id="IPR028359">
    <property type="entry name" value="UDP_ManNAc/GlcNAc_DH"/>
</dbReference>
<dbReference type="GO" id="GO:0051287">
    <property type="term" value="F:NAD binding"/>
    <property type="evidence" value="ECO:0007669"/>
    <property type="project" value="InterPro"/>
</dbReference>
<dbReference type="EMBL" id="BART01026907">
    <property type="protein sequence ID" value="GAH02511.1"/>
    <property type="molecule type" value="Genomic_DNA"/>
</dbReference>
<dbReference type="AlphaFoldDB" id="X1C395"/>
<protein>
    <recommendedName>
        <fullName evidence="2">UDP-glucose/GDP-mannose dehydrogenase C-terminal domain-containing protein</fullName>
    </recommendedName>
</protein>
<organism evidence="3">
    <name type="scientific">marine sediment metagenome</name>
    <dbReference type="NCBI Taxonomy" id="412755"/>
    <lineage>
        <taxon>unclassified sequences</taxon>
        <taxon>metagenomes</taxon>
        <taxon>ecological metagenomes</taxon>
    </lineage>
</organism>
<dbReference type="Pfam" id="PF03720">
    <property type="entry name" value="UDPG_MGDP_dh_C"/>
    <property type="match status" value="1"/>
</dbReference>
<evidence type="ECO:0000256" key="1">
    <source>
        <dbReference type="ARBA" id="ARBA00006601"/>
    </source>
</evidence>
<dbReference type="PANTHER" id="PTHR43491">
    <property type="entry name" value="UDP-N-ACETYL-D-MANNOSAMINE DEHYDROGENASE"/>
    <property type="match status" value="1"/>
</dbReference>
<feature type="domain" description="UDP-glucose/GDP-mannose dehydrogenase C-terminal" evidence="2">
    <location>
        <begin position="27"/>
        <end position="122"/>
    </location>
</feature>
<gene>
    <name evidence="3" type="ORF">S01H4_47844</name>
</gene>
<accession>X1C395</accession>
<dbReference type="GO" id="GO:0000271">
    <property type="term" value="P:polysaccharide biosynthetic process"/>
    <property type="evidence" value="ECO:0007669"/>
    <property type="project" value="InterPro"/>
</dbReference>
<reference evidence="3" key="1">
    <citation type="journal article" date="2014" name="Front. Microbiol.">
        <title>High frequency of phylogenetically diverse reductive dehalogenase-homologous genes in deep subseafloor sedimentary metagenomes.</title>
        <authorList>
            <person name="Kawai M."/>
            <person name="Futagami T."/>
            <person name="Toyoda A."/>
            <person name="Takaki Y."/>
            <person name="Nishi S."/>
            <person name="Hori S."/>
            <person name="Arai W."/>
            <person name="Tsubouchi T."/>
            <person name="Morono Y."/>
            <person name="Uchiyama I."/>
            <person name="Ito T."/>
            <person name="Fujiyama A."/>
            <person name="Inagaki F."/>
            <person name="Takami H."/>
        </authorList>
    </citation>
    <scope>NUCLEOTIDE SEQUENCE</scope>
    <source>
        <strain evidence="3">Expedition CK06-06</strain>
    </source>
</reference>
<comment type="caution">
    <text evidence="3">The sequence shown here is derived from an EMBL/GenBank/DDBJ whole genome shotgun (WGS) entry which is preliminary data.</text>
</comment>
<dbReference type="Gene3D" id="3.40.50.720">
    <property type="entry name" value="NAD(P)-binding Rossmann-like Domain"/>
    <property type="match status" value="1"/>
</dbReference>
<dbReference type="InterPro" id="IPR017476">
    <property type="entry name" value="UDP-Glc/GDP-Man"/>
</dbReference>
<dbReference type="PANTHER" id="PTHR43491:SF2">
    <property type="entry name" value="UDP-N-ACETYL-D-MANNOSAMINE DEHYDROGENASE"/>
    <property type="match status" value="1"/>
</dbReference>
<dbReference type="GO" id="GO:0016616">
    <property type="term" value="F:oxidoreductase activity, acting on the CH-OH group of donors, NAD or NADP as acceptor"/>
    <property type="evidence" value="ECO:0007669"/>
    <property type="project" value="InterPro"/>
</dbReference>
<dbReference type="SUPFAM" id="SSF52413">
    <property type="entry name" value="UDP-glucose/GDP-mannose dehydrogenase C-terminal domain"/>
    <property type="match status" value="1"/>
</dbReference>
<proteinExistence type="inferred from homology"/>
<evidence type="ECO:0000259" key="2">
    <source>
        <dbReference type="SMART" id="SM00984"/>
    </source>
</evidence>
<dbReference type="GO" id="GO:0016628">
    <property type="term" value="F:oxidoreductase activity, acting on the CH-CH group of donors, NAD or NADP as acceptor"/>
    <property type="evidence" value="ECO:0007669"/>
    <property type="project" value="InterPro"/>
</dbReference>
<name>X1C395_9ZZZZ</name>
<dbReference type="InterPro" id="IPR014027">
    <property type="entry name" value="UDP-Glc/GDP-Man_DH_C"/>
</dbReference>
<evidence type="ECO:0000313" key="3">
    <source>
        <dbReference type="EMBL" id="GAH02511.1"/>
    </source>
</evidence>
<sequence length="135" mass="15594">DINNSLPNIISKKIMEIVKDKKDPKVTLFGASYKENIGDTRESPTKVIYKNLAKEKVNISVYDPLSANFEYPLSSSLKDSLKGSDLLVLLVSHKIFKKINLKYISTLMKTKNIFDTRNFFKKEEAIRYGFKYYTI</sequence>
<dbReference type="SMART" id="SM00984">
    <property type="entry name" value="UDPG_MGDP_dh_C"/>
    <property type="match status" value="1"/>
</dbReference>